<keyword evidence="1" id="KW-1185">Reference proteome</keyword>
<evidence type="ECO:0000313" key="1">
    <source>
        <dbReference type="Proteomes" id="UP000887564"/>
    </source>
</evidence>
<accession>A0A914RM68</accession>
<dbReference type="Proteomes" id="UP000887564">
    <property type="component" value="Unplaced"/>
</dbReference>
<name>A0A914RM68_PAREQ</name>
<dbReference type="WBParaSite" id="PEQ_0000751701-mRNA-1">
    <property type="protein sequence ID" value="PEQ_0000751701-mRNA-1"/>
    <property type="gene ID" value="PEQ_0000751701"/>
</dbReference>
<proteinExistence type="predicted"/>
<protein>
    <submittedName>
        <fullName evidence="2">Ovule protein</fullName>
    </submittedName>
</protein>
<reference evidence="2" key="1">
    <citation type="submission" date="2022-11" db="UniProtKB">
        <authorList>
            <consortium name="WormBaseParasite"/>
        </authorList>
    </citation>
    <scope>IDENTIFICATION</scope>
</reference>
<organism evidence="1 2">
    <name type="scientific">Parascaris equorum</name>
    <name type="common">Equine roundworm</name>
    <dbReference type="NCBI Taxonomy" id="6256"/>
    <lineage>
        <taxon>Eukaryota</taxon>
        <taxon>Metazoa</taxon>
        <taxon>Ecdysozoa</taxon>
        <taxon>Nematoda</taxon>
        <taxon>Chromadorea</taxon>
        <taxon>Rhabditida</taxon>
        <taxon>Spirurina</taxon>
        <taxon>Ascaridomorpha</taxon>
        <taxon>Ascaridoidea</taxon>
        <taxon>Ascarididae</taxon>
        <taxon>Parascaris</taxon>
    </lineage>
</organism>
<dbReference type="AlphaFoldDB" id="A0A914RM68"/>
<sequence>MIRLSAENLTFFMSLAIQRINHFYSSCLTLTDPREIFFSELFHSSKSKKRNIPIYSQSRFRDRER</sequence>
<evidence type="ECO:0000313" key="2">
    <source>
        <dbReference type="WBParaSite" id="PEQ_0000751701-mRNA-1"/>
    </source>
</evidence>